<organism evidence="3 4">
    <name type="scientific">Batillaria attramentaria</name>
    <dbReference type="NCBI Taxonomy" id="370345"/>
    <lineage>
        <taxon>Eukaryota</taxon>
        <taxon>Metazoa</taxon>
        <taxon>Spiralia</taxon>
        <taxon>Lophotrochozoa</taxon>
        <taxon>Mollusca</taxon>
        <taxon>Gastropoda</taxon>
        <taxon>Caenogastropoda</taxon>
        <taxon>Sorbeoconcha</taxon>
        <taxon>Cerithioidea</taxon>
        <taxon>Batillariidae</taxon>
        <taxon>Batillaria</taxon>
    </lineage>
</organism>
<dbReference type="SUPFAM" id="SSF48113">
    <property type="entry name" value="Heme-dependent peroxidases"/>
    <property type="match status" value="1"/>
</dbReference>
<evidence type="ECO:0000256" key="2">
    <source>
        <dbReference type="SAM" id="MobiDB-lite"/>
    </source>
</evidence>
<protein>
    <submittedName>
        <fullName evidence="3">Uncharacterized protein</fullName>
    </submittedName>
</protein>
<evidence type="ECO:0000313" key="4">
    <source>
        <dbReference type="Proteomes" id="UP001519460"/>
    </source>
</evidence>
<comment type="caution">
    <text evidence="3">The sequence shown here is derived from an EMBL/GenBank/DDBJ whole genome shotgun (WGS) entry which is preliminary data.</text>
</comment>
<proteinExistence type="predicted"/>
<dbReference type="Gene3D" id="1.10.640.10">
    <property type="entry name" value="Haem peroxidase domain superfamily, animal type"/>
    <property type="match status" value="1"/>
</dbReference>
<dbReference type="PRINTS" id="PR00457">
    <property type="entry name" value="ANPEROXIDASE"/>
</dbReference>
<dbReference type="PANTHER" id="PTHR11475">
    <property type="entry name" value="OXIDASE/PEROXIDASE"/>
    <property type="match status" value="1"/>
</dbReference>
<reference evidence="3 4" key="1">
    <citation type="journal article" date="2023" name="Sci. Data">
        <title>Genome assembly of the Korean intertidal mud-creeper Batillaria attramentaria.</title>
        <authorList>
            <person name="Patra A.K."/>
            <person name="Ho P.T."/>
            <person name="Jun S."/>
            <person name="Lee S.J."/>
            <person name="Kim Y."/>
            <person name="Won Y.J."/>
        </authorList>
    </citation>
    <scope>NUCLEOTIDE SEQUENCE [LARGE SCALE GENOMIC DNA]</scope>
    <source>
        <strain evidence="3">Wonlab-2016</strain>
    </source>
</reference>
<gene>
    <name evidence="3" type="ORF">BaRGS_00019492</name>
</gene>
<keyword evidence="1" id="KW-0408">Iron</keyword>
<dbReference type="PROSITE" id="PS50292">
    <property type="entry name" value="PEROXIDASE_3"/>
    <property type="match status" value="1"/>
</dbReference>
<feature type="binding site" description="axial binding residue" evidence="1">
    <location>
        <position position="415"/>
    </location>
    <ligand>
        <name>heme b</name>
        <dbReference type="ChEBI" id="CHEBI:60344"/>
    </ligand>
    <ligandPart>
        <name>Fe</name>
        <dbReference type="ChEBI" id="CHEBI:18248"/>
    </ligandPart>
</feature>
<sequence>MSLRVVPKSCHHNRQGTWASGSDGGEKGVGVEGRAREAAQGGNCTLTCGDKRECRANECGCIPGYSSIGGTTCAETEQDEYFERHPEDGWFNNLIHPDWGAIDGDLLRRSPAAYSDGVYEPSGVDRPNPFDISDAAHNGSAGQGSGMGRTAMLVFFGQQLVEEIMDAQRPGCPREFINIPVPKGHPYNPDNLDNLQMPFLRTRYNQRTGHSPNNPRQQLNEITPFIDGNLMYGAGKAVADAVRAFDGTGRLAARNNLAPINESLPKENDIRLPMANPPSPRDDVLRPVSRFPRLGNPRGNENPFLLTFGVLWFRYHNWWADRLRVLHPNWNGERLFDEAKKRVIGQYQKLVWYDWLPAWLGTHFDVRAYPYIAQPKNGSMDPNATESLNPYSGYDPNVHPGISQEFQAAALRFGHTLVPSGVFTRTNDRSCSATASKIQNGPSADHTGVRLCNAFWVSQESVEDAVVGIDGLLLGMAWTRSEKEDRIIVSDLRQEVFGPLDWTRRDLAALNIQRGRDHGLPGYNDVREAYGLKRLTWDELEALAVNESAQFKADLKDSIENLKKLDGLSDSPDSLDVFPGGLLETTTSGPGPLFQKITIDQFLRIRTWGPLLVRKQGQRIVY</sequence>
<dbReference type="InterPro" id="IPR037120">
    <property type="entry name" value="Haem_peroxidase_sf_animal"/>
</dbReference>
<dbReference type="InterPro" id="IPR010255">
    <property type="entry name" value="Haem_peroxidase_sf"/>
</dbReference>
<dbReference type="PANTHER" id="PTHR11475:SF144">
    <property type="entry name" value="NAD(P)H OXIDASE (H2O2-FORMING)"/>
    <property type="match status" value="1"/>
</dbReference>
<evidence type="ECO:0000256" key="1">
    <source>
        <dbReference type="PIRSR" id="PIRSR619791-2"/>
    </source>
</evidence>
<name>A0ABD0KPR0_9CAEN</name>
<dbReference type="AlphaFoldDB" id="A0ABD0KPR0"/>
<keyword evidence="1" id="KW-0479">Metal-binding</keyword>
<feature type="region of interest" description="Disordered" evidence="2">
    <location>
        <begin position="1"/>
        <end position="29"/>
    </location>
</feature>
<dbReference type="EMBL" id="JACVVK020000140">
    <property type="protein sequence ID" value="KAK7489240.1"/>
    <property type="molecule type" value="Genomic_DNA"/>
</dbReference>
<keyword evidence="1" id="KW-0349">Heme</keyword>
<keyword evidence="4" id="KW-1185">Reference proteome</keyword>
<accession>A0ABD0KPR0</accession>
<dbReference type="Pfam" id="PF03098">
    <property type="entry name" value="An_peroxidase"/>
    <property type="match status" value="1"/>
</dbReference>
<evidence type="ECO:0000313" key="3">
    <source>
        <dbReference type="EMBL" id="KAK7489240.1"/>
    </source>
</evidence>
<dbReference type="InterPro" id="IPR019791">
    <property type="entry name" value="Haem_peroxidase_animal"/>
</dbReference>
<dbReference type="Proteomes" id="UP001519460">
    <property type="component" value="Unassembled WGS sequence"/>
</dbReference>